<proteinExistence type="predicted"/>
<dbReference type="AlphaFoldDB" id="A0A1S7PAQ5"/>
<reference evidence="1 2" key="1">
    <citation type="submission" date="2016-01" db="EMBL/GenBank/DDBJ databases">
        <authorList>
            <person name="Oliw E.H."/>
        </authorList>
    </citation>
    <scope>NUCLEOTIDE SEQUENCE [LARGE SCALE GENOMIC DNA]</scope>
    <source>
        <strain evidence="1 2">Zutra 3-1</strain>
    </source>
</reference>
<evidence type="ECO:0000313" key="1">
    <source>
        <dbReference type="EMBL" id="CUX18265.1"/>
    </source>
</evidence>
<organism evidence="1 2">
    <name type="scientific">Agrobacterium deltaense Zutra 3/1</name>
    <dbReference type="NCBI Taxonomy" id="1183427"/>
    <lineage>
        <taxon>Bacteria</taxon>
        <taxon>Pseudomonadati</taxon>
        <taxon>Pseudomonadota</taxon>
        <taxon>Alphaproteobacteria</taxon>
        <taxon>Hyphomicrobiales</taxon>
        <taxon>Rhizobiaceae</taxon>
        <taxon>Rhizobium/Agrobacterium group</taxon>
        <taxon>Agrobacterium</taxon>
    </lineage>
</organism>
<name>A0A1S7PAQ5_9HYPH</name>
<dbReference type="Proteomes" id="UP000191987">
    <property type="component" value="Unassembled WGS sequence"/>
</dbReference>
<gene>
    <name evidence="1" type="ORF">AGR7C_Cc120079</name>
</gene>
<accession>A0A1S7PAQ5</accession>
<sequence>MLQWLLKKNVRLTALGTFRSFTGFPILPPHGQAPDREAMGKKACGCKLLCGRCDDVTMAPLTSVIPALSRNDGPSFYRITPRGNT</sequence>
<protein>
    <submittedName>
        <fullName evidence="1">Uncharacterized protein</fullName>
    </submittedName>
</protein>
<evidence type="ECO:0000313" key="2">
    <source>
        <dbReference type="Proteomes" id="UP000191987"/>
    </source>
</evidence>
<dbReference type="EMBL" id="FBWG01000004">
    <property type="protein sequence ID" value="CUX18265.1"/>
    <property type="molecule type" value="Genomic_DNA"/>
</dbReference>